<reference evidence="2 3" key="1">
    <citation type="submission" date="2019-12" db="EMBL/GenBank/DDBJ databases">
        <title>Complete Genome Sequence of a Quorum-Sensing Bacterium,Rhodobacteraceae bacterium C31, Isolated from a marine microalgae symbiotic bacteria.</title>
        <authorList>
            <person name="Zhang Y."/>
        </authorList>
    </citation>
    <scope>NUCLEOTIDE SEQUENCE [LARGE SCALE GENOMIC DNA]</scope>
    <source>
        <strain evidence="2 3">C31</strain>
    </source>
</reference>
<sequence length="306" mass="33469">MRCLAVLVLLLFSLAQPGLADLRSDTLGLARLGWNYQLRSAMFRRDTTIPVHIHGRDLSGAALCIVGDPPDPQTTETLKAFGALLDRTYGKPLPMRFAGAEARACGFGRRVVLRLYSGTPPHDALTRDLAWLDRVHALGLPKGRRYRATTPGMAQTFFGRRGAATHLLVQQGGEAPSDPLSRAYFRSILVEELFQSFTFGMDILKLDRQAPFLSKLEEIPLDLRRLPWGSEAFMAALLRSNPARLCPFDVLMLHAVAASPVGQTTDPAFLDWIDAAFDSLSDQAQATLSDARLAPVLDAACAPFAP</sequence>
<evidence type="ECO:0000313" key="2">
    <source>
        <dbReference type="EMBL" id="QRF64893.1"/>
    </source>
</evidence>
<evidence type="ECO:0000256" key="1">
    <source>
        <dbReference type="SAM" id="SignalP"/>
    </source>
</evidence>
<name>A0ABX7F318_9RHOB</name>
<gene>
    <name evidence="2" type="ORF">GQA70_00345</name>
</gene>
<dbReference type="EMBL" id="CP047166">
    <property type="protein sequence ID" value="QRF64893.1"/>
    <property type="molecule type" value="Genomic_DNA"/>
</dbReference>
<dbReference type="Proteomes" id="UP000596387">
    <property type="component" value="Chromosome"/>
</dbReference>
<proteinExistence type="predicted"/>
<evidence type="ECO:0000313" key="3">
    <source>
        <dbReference type="Proteomes" id="UP000596387"/>
    </source>
</evidence>
<protein>
    <submittedName>
        <fullName evidence="2">Uncharacterized protein</fullName>
    </submittedName>
</protein>
<accession>A0ABX7F318</accession>
<feature type="chain" id="PRO_5046051715" evidence="1">
    <location>
        <begin position="21"/>
        <end position="306"/>
    </location>
</feature>
<keyword evidence="1" id="KW-0732">Signal</keyword>
<feature type="signal peptide" evidence="1">
    <location>
        <begin position="1"/>
        <end position="20"/>
    </location>
</feature>
<keyword evidence="3" id="KW-1185">Reference proteome</keyword>
<organism evidence="2 3">
    <name type="scientific">Ponticoccus alexandrii</name>
    <dbReference type="NCBI Taxonomy" id="1943633"/>
    <lineage>
        <taxon>Bacteria</taxon>
        <taxon>Pseudomonadati</taxon>
        <taxon>Pseudomonadota</taxon>
        <taxon>Alphaproteobacteria</taxon>
        <taxon>Rhodobacterales</taxon>
        <taxon>Roseobacteraceae</taxon>
        <taxon>Ponticoccus</taxon>
    </lineage>
</organism>
<dbReference type="RefSeq" id="WP_039615833.1">
    <property type="nucleotide sequence ID" value="NZ_CP047166.1"/>
</dbReference>